<keyword evidence="2" id="KW-1185">Reference proteome</keyword>
<protein>
    <submittedName>
        <fullName evidence="1">DNA-binding protein</fullName>
    </submittedName>
</protein>
<dbReference type="RefSeq" id="WP_190825106.1">
    <property type="nucleotide sequence ID" value="NZ_CAWPPI010000009.1"/>
</dbReference>
<organism evidence="1 2">
    <name type="scientific">Iningainema tapete BLCC-T55</name>
    <dbReference type="NCBI Taxonomy" id="2748662"/>
    <lineage>
        <taxon>Bacteria</taxon>
        <taxon>Bacillati</taxon>
        <taxon>Cyanobacteriota</taxon>
        <taxon>Cyanophyceae</taxon>
        <taxon>Nostocales</taxon>
        <taxon>Scytonemataceae</taxon>
        <taxon>Iningainema tapete</taxon>
    </lineage>
</organism>
<evidence type="ECO:0000313" key="2">
    <source>
        <dbReference type="Proteomes" id="UP000629098"/>
    </source>
</evidence>
<keyword evidence="1" id="KW-0238">DNA-binding</keyword>
<sequence>MPDTQELLHFNLDLSPDINKTLEELASKIGGNKSDVLRQAIALMQIMVIAKEQGKKFGIAEPDQPLATEITIP</sequence>
<dbReference type="GO" id="GO:0003677">
    <property type="term" value="F:DNA binding"/>
    <property type="evidence" value="ECO:0007669"/>
    <property type="project" value="UniProtKB-KW"/>
</dbReference>
<proteinExistence type="predicted"/>
<reference evidence="1" key="1">
    <citation type="submission" date="2020-09" db="EMBL/GenBank/DDBJ databases">
        <title>Iningainema tapete sp. nov. (Scytonemataceae, Cyanobacteria) from greenhouses in central Florida (USA) produces two types of nodularin with biosynthetic potential for microcystin-LR and anabaenopeptins.</title>
        <authorList>
            <person name="Berthold D.E."/>
            <person name="Lefler F.W."/>
            <person name="Huang I.-S."/>
            <person name="Abdulla H."/>
            <person name="Zimba P.V."/>
            <person name="Laughinghouse H.D. IV."/>
        </authorList>
    </citation>
    <scope>NUCLEOTIDE SEQUENCE</scope>
    <source>
        <strain evidence="1">BLCCT55</strain>
    </source>
</reference>
<evidence type="ECO:0000313" key="1">
    <source>
        <dbReference type="EMBL" id="MBD2770816.1"/>
    </source>
</evidence>
<dbReference type="Proteomes" id="UP000629098">
    <property type="component" value="Unassembled WGS sequence"/>
</dbReference>
<dbReference type="EMBL" id="JACXAE010000009">
    <property type="protein sequence ID" value="MBD2770816.1"/>
    <property type="molecule type" value="Genomic_DNA"/>
</dbReference>
<name>A0A8J6XED1_9CYAN</name>
<comment type="caution">
    <text evidence="1">The sequence shown here is derived from an EMBL/GenBank/DDBJ whole genome shotgun (WGS) entry which is preliminary data.</text>
</comment>
<accession>A0A8J6XED1</accession>
<dbReference type="AlphaFoldDB" id="A0A8J6XED1"/>
<gene>
    <name evidence="1" type="ORF">ICL16_01410</name>
</gene>